<comment type="caution">
    <text evidence="1">The sequence shown here is derived from an EMBL/GenBank/DDBJ whole genome shotgun (WGS) entry which is preliminary data.</text>
</comment>
<dbReference type="Pfam" id="PF11687">
    <property type="entry name" value="DUF3284"/>
    <property type="match status" value="1"/>
</dbReference>
<protein>
    <submittedName>
        <fullName evidence="1">DUF3284 domain-containing protein</fullName>
    </submittedName>
</protein>
<dbReference type="AlphaFoldDB" id="A0A7Z0PH02"/>
<dbReference type="EMBL" id="JABMKT010000020">
    <property type="protein sequence ID" value="NYV28080.1"/>
    <property type="molecule type" value="Genomic_DNA"/>
</dbReference>
<dbReference type="OrthoDB" id="95484at2"/>
<keyword evidence="2" id="KW-1185">Reference proteome</keyword>
<evidence type="ECO:0000313" key="2">
    <source>
        <dbReference type="Proteomes" id="UP000526184"/>
    </source>
</evidence>
<proteinExistence type="predicted"/>
<organism evidence="1 2">
    <name type="scientific">Streptobacillus felis</name>
    <dbReference type="NCBI Taxonomy" id="1384509"/>
    <lineage>
        <taxon>Bacteria</taxon>
        <taxon>Fusobacteriati</taxon>
        <taxon>Fusobacteriota</taxon>
        <taxon>Fusobacteriia</taxon>
        <taxon>Fusobacteriales</taxon>
        <taxon>Leptotrichiaceae</taxon>
        <taxon>Streptobacillus</taxon>
    </lineage>
</organism>
<dbReference type="RefSeq" id="WP_067319859.1">
    <property type="nucleotide sequence ID" value="NZ_CBCRWS010000014.1"/>
</dbReference>
<evidence type="ECO:0000313" key="1">
    <source>
        <dbReference type="EMBL" id="NYV28080.1"/>
    </source>
</evidence>
<sequence>MRVEQKIKVTPKEFYDFLIENLKKEMKITGKVKEGMKFNVNLKTKTNQIAKSIVEIIYLIPDTRYSLKYISSLGENIVDYQIEKIGEEEIKIIYDEVYYTESRFQRYNQLFMELIYSFFLKRKKKKMLKAVENYLINRRTEAKND</sequence>
<reference evidence="1 2" key="1">
    <citation type="submission" date="2020-05" db="EMBL/GenBank/DDBJ databases">
        <title>Streptobacillus felis strain LHL191014123.</title>
        <authorList>
            <person name="Fawzy A."/>
            <person name="Rau J."/>
            <person name="Risse K."/>
            <person name="Schauerte N."/>
            <person name="Geiger C."/>
            <person name="Blom J."/>
            <person name="Imirzalioglu C."/>
            <person name="Falgenhauer J."/>
            <person name="Bach A."/>
            <person name="Herden C."/>
            <person name="Eisenberg T."/>
        </authorList>
    </citation>
    <scope>NUCLEOTIDE SEQUENCE [LARGE SCALE GENOMIC DNA]</scope>
    <source>
        <strain evidence="1 2">LHL191014123</strain>
    </source>
</reference>
<accession>A0A7Z0PH02</accession>
<dbReference type="Proteomes" id="UP000526184">
    <property type="component" value="Unassembled WGS sequence"/>
</dbReference>
<dbReference type="InterPro" id="IPR021701">
    <property type="entry name" value="DUF3284"/>
</dbReference>
<gene>
    <name evidence="1" type="ORF">HP397_04535</name>
</gene>
<name>A0A7Z0PH02_9FUSO</name>